<keyword evidence="2" id="KW-1185">Reference proteome</keyword>
<accession>A0ABS0SB88</accession>
<sequence length="68" mass="7590">MIPVLVTIMSIFASADSARPLEIGQFPDAKKCGDTLEYIIHDAVCHTLIETTAPEFSPRPKRNLIYEN</sequence>
<name>A0ABS0SB88_9HYPH</name>
<evidence type="ECO:0000313" key="2">
    <source>
        <dbReference type="Proteomes" id="UP000601789"/>
    </source>
</evidence>
<evidence type="ECO:0000313" key="1">
    <source>
        <dbReference type="EMBL" id="MBI1620049.1"/>
    </source>
</evidence>
<proteinExistence type="predicted"/>
<dbReference type="EMBL" id="JADGMQ010000002">
    <property type="protein sequence ID" value="MBI1620049.1"/>
    <property type="molecule type" value="Genomic_DNA"/>
</dbReference>
<dbReference type="RefSeq" id="WP_198474982.1">
    <property type="nucleotide sequence ID" value="NZ_JADGMQ010000002.1"/>
</dbReference>
<gene>
    <name evidence="1" type="ORF">IOD40_05145</name>
</gene>
<protein>
    <submittedName>
        <fullName evidence="1">Uncharacterized protein</fullName>
    </submittedName>
</protein>
<comment type="caution">
    <text evidence="1">The sequence shown here is derived from an EMBL/GenBank/DDBJ whole genome shotgun (WGS) entry which is preliminary data.</text>
</comment>
<reference evidence="1 2" key="1">
    <citation type="submission" date="2020-10" db="EMBL/GenBank/DDBJ databases">
        <title>Aquamicrobium zhengzhouensis sp. nov., a exopolysaccharide producing bacterium isolated from farmland soil.</title>
        <authorList>
            <person name="Wang X."/>
        </authorList>
    </citation>
    <scope>NUCLEOTIDE SEQUENCE [LARGE SCALE GENOMIC DNA]</scope>
    <source>
        <strain evidence="2">cd-1</strain>
    </source>
</reference>
<organism evidence="1 2">
    <name type="scientific">Aquamicrobium zhengzhouense</name>
    <dbReference type="NCBI Taxonomy" id="2781738"/>
    <lineage>
        <taxon>Bacteria</taxon>
        <taxon>Pseudomonadati</taxon>
        <taxon>Pseudomonadota</taxon>
        <taxon>Alphaproteobacteria</taxon>
        <taxon>Hyphomicrobiales</taxon>
        <taxon>Phyllobacteriaceae</taxon>
        <taxon>Aquamicrobium</taxon>
    </lineage>
</organism>
<dbReference type="Proteomes" id="UP000601789">
    <property type="component" value="Unassembled WGS sequence"/>
</dbReference>